<reference evidence="1 2" key="1">
    <citation type="submission" date="2018-08" db="EMBL/GenBank/DDBJ databases">
        <title>A genome reference for cultivated species of the human gut microbiota.</title>
        <authorList>
            <person name="Zou Y."/>
            <person name="Xue W."/>
            <person name="Luo G."/>
        </authorList>
    </citation>
    <scope>NUCLEOTIDE SEQUENCE [LARGE SCALE GENOMIC DNA]</scope>
    <source>
        <strain evidence="1 2">AM36-9BH</strain>
    </source>
</reference>
<dbReference type="Proteomes" id="UP000285305">
    <property type="component" value="Unassembled WGS sequence"/>
</dbReference>
<dbReference type="Gene3D" id="3.80.10.10">
    <property type="entry name" value="Ribonuclease Inhibitor"/>
    <property type="match status" value="1"/>
</dbReference>
<accession>A0A413ZSY3</accession>
<dbReference type="InterPro" id="IPR001611">
    <property type="entry name" value="Leu-rich_rpt"/>
</dbReference>
<evidence type="ECO:0000313" key="2">
    <source>
        <dbReference type="Proteomes" id="UP000285305"/>
    </source>
</evidence>
<dbReference type="AlphaFoldDB" id="A0A413ZSY3"/>
<organism evidence="1 2">
    <name type="scientific">Bacteroides stercoris</name>
    <dbReference type="NCBI Taxonomy" id="46506"/>
    <lineage>
        <taxon>Bacteria</taxon>
        <taxon>Pseudomonadati</taxon>
        <taxon>Bacteroidota</taxon>
        <taxon>Bacteroidia</taxon>
        <taxon>Bacteroidales</taxon>
        <taxon>Bacteroidaceae</taxon>
        <taxon>Bacteroides</taxon>
    </lineage>
</organism>
<gene>
    <name evidence="1" type="ORF">DW853_05705</name>
</gene>
<evidence type="ECO:0000313" key="1">
    <source>
        <dbReference type="EMBL" id="RHC31859.1"/>
    </source>
</evidence>
<feature type="non-terminal residue" evidence="1">
    <location>
        <position position="1"/>
    </location>
</feature>
<proteinExistence type="predicted"/>
<dbReference type="PROSITE" id="PS51450">
    <property type="entry name" value="LRR"/>
    <property type="match status" value="1"/>
</dbReference>
<dbReference type="SUPFAM" id="SSF52058">
    <property type="entry name" value="L domain-like"/>
    <property type="match status" value="1"/>
</dbReference>
<dbReference type="InterPro" id="IPR032675">
    <property type="entry name" value="LRR_dom_sf"/>
</dbReference>
<protein>
    <recommendedName>
        <fullName evidence="3">Leucine-rich repeat domain-containing protein</fullName>
    </recommendedName>
</protein>
<dbReference type="EMBL" id="QSHQ01000008">
    <property type="protein sequence ID" value="RHC31859.1"/>
    <property type="molecule type" value="Genomic_DNA"/>
</dbReference>
<name>A0A413ZSY3_BACSE</name>
<comment type="caution">
    <text evidence="1">The sequence shown here is derived from an EMBL/GenBank/DDBJ whole genome shotgun (WGS) entry which is preliminary data.</text>
</comment>
<evidence type="ECO:0008006" key="3">
    <source>
        <dbReference type="Google" id="ProtNLM"/>
    </source>
</evidence>
<sequence length="194" mass="22586">FRRKKDAEELSCGFEDNLKSEDLKELKSMNLLEELTLWDAKNINLNGLCQLTNIRTLEIVRSRKMIDIRGLCNSNRLKELSLYYCNNITDISVLNRLSRVKILRLRNCKRLQDLTQLVPNNTIKQISISSLKDLKFLAGMKKLKFLHFDDVIDGDISPLLDSSLEFVGMVSKKKYSHTEKEVNLILERNRLNNK</sequence>